<feature type="transmembrane region" description="Helical" evidence="1">
    <location>
        <begin position="297"/>
        <end position="324"/>
    </location>
</feature>
<dbReference type="EMBL" id="MTZV01000002">
    <property type="protein sequence ID" value="PCE27621.1"/>
    <property type="molecule type" value="Genomic_DNA"/>
</dbReference>
<keyword evidence="1" id="KW-1133">Transmembrane helix</keyword>
<feature type="transmembrane region" description="Helical" evidence="1">
    <location>
        <begin position="66"/>
        <end position="94"/>
    </location>
</feature>
<evidence type="ECO:0000313" key="4">
    <source>
        <dbReference type="Proteomes" id="UP000218022"/>
    </source>
</evidence>
<dbReference type="Proteomes" id="UP000218022">
    <property type="component" value="Unassembled WGS sequence"/>
</dbReference>
<feature type="transmembrane region" description="Helical" evidence="1">
    <location>
        <begin position="365"/>
        <end position="385"/>
    </location>
</feature>
<dbReference type="InterPro" id="IPR052529">
    <property type="entry name" value="Bact_Transport_Assoc"/>
</dbReference>
<accession>A0A2A4F2N0</accession>
<feature type="transmembrane region" description="Helical" evidence="1">
    <location>
        <begin position="114"/>
        <end position="143"/>
    </location>
</feature>
<feature type="domain" description="DUF418" evidence="2">
    <location>
        <begin position="248"/>
        <end position="403"/>
    </location>
</feature>
<proteinExistence type="predicted"/>
<evidence type="ECO:0000313" key="3">
    <source>
        <dbReference type="EMBL" id="PCE27621.1"/>
    </source>
</evidence>
<keyword evidence="1" id="KW-0812">Transmembrane</keyword>
<evidence type="ECO:0000259" key="2">
    <source>
        <dbReference type="Pfam" id="PF04235"/>
    </source>
</evidence>
<feature type="transmembrane region" description="Helical" evidence="1">
    <location>
        <begin position="263"/>
        <end position="282"/>
    </location>
</feature>
<dbReference type="OrthoDB" id="9807744at2"/>
<gene>
    <name evidence="3" type="ORF">BWP39_03700</name>
</gene>
<dbReference type="PANTHER" id="PTHR30590:SF2">
    <property type="entry name" value="INNER MEMBRANE PROTEIN"/>
    <property type="match status" value="1"/>
</dbReference>
<feature type="transmembrane region" description="Helical" evidence="1">
    <location>
        <begin position="26"/>
        <end position="46"/>
    </location>
</feature>
<dbReference type="Pfam" id="PF04235">
    <property type="entry name" value="DUF418"/>
    <property type="match status" value="1"/>
</dbReference>
<evidence type="ECO:0000256" key="1">
    <source>
        <dbReference type="SAM" id="Phobius"/>
    </source>
</evidence>
<protein>
    <recommendedName>
        <fullName evidence="2">DUF418 domain-containing protein</fullName>
    </recommendedName>
</protein>
<dbReference type="PANTHER" id="PTHR30590">
    <property type="entry name" value="INNER MEMBRANE PROTEIN"/>
    <property type="match status" value="1"/>
</dbReference>
<organism evidence="3 4">
    <name type="scientific">Paraburkholderia acidicola</name>
    <dbReference type="NCBI Taxonomy" id="1912599"/>
    <lineage>
        <taxon>Bacteria</taxon>
        <taxon>Pseudomonadati</taxon>
        <taxon>Pseudomonadota</taxon>
        <taxon>Betaproteobacteria</taxon>
        <taxon>Burkholderiales</taxon>
        <taxon>Burkholderiaceae</taxon>
        <taxon>Paraburkholderia</taxon>
    </lineage>
</organism>
<reference evidence="3 4" key="1">
    <citation type="submission" date="2017-01" db="EMBL/GenBank/DDBJ databases">
        <title>Whole-Genome Shotgun Sequencing of Two beta-Proteobacterial Species in Search of the Bulgecin Biosynthetic Cluster.</title>
        <authorList>
            <person name="Horsman M.E."/>
            <person name="Marous D.R."/>
            <person name="Li R."/>
            <person name="Oliver R.A."/>
            <person name="Byun B."/>
            <person name="Emrich S.J."/>
            <person name="Boggess B."/>
            <person name="Townsend C.A."/>
            <person name="Mobashery S."/>
        </authorList>
    </citation>
    <scope>NUCLEOTIDE SEQUENCE [LARGE SCALE GENOMIC DNA]</scope>
    <source>
        <strain evidence="3 4">ATCC 31363</strain>
    </source>
</reference>
<sequence length="412" mass="45272">MSSSALELDRIIAPVKAKARIQALDVIRGLSILGILAVNADGFASTMLSALNPPTWLFPNQGWTAILFWIMDAFFHDKFVTLFSMLFGVSLFLVGGERSDRQKGRLLRRRLTVLFVFGLLHGFGIWWGDILSLYAMTGAIMFFCRSWQPRTLMIVGIVLYAFMQCKELPPGALPFASPEARAQAVAKMVPGRASIARRKARAVVEQTEATSSWAGAYRENAREYLRLLSGNPSLVPATLALMMIGLALFKSGFLAARSSTRRYTTVIATGAIALAVVGWLTWQKDIAGVPVLGGDVVALLLTPVISLAYASTLILILRAGAAFALSPLAAAGRMAFTNYLTQSLIMTSIFYGGRGALMGEIDRPGLWGIVIAVWALQLIWSPLWLSRFEMGPFEWVWRCLTYGRRLPLLKQT</sequence>
<feature type="transmembrane region" description="Helical" evidence="1">
    <location>
        <begin position="234"/>
        <end position="256"/>
    </location>
</feature>
<dbReference type="AlphaFoldDB" id="A0A2A4F2N0"/>
<keyword evidence="1" id="KW-0472">Membrane</keyword>
<dbReference type="InterPro" id="IPR007349">
    <property type="entry name" value="DUF418"/>
</dbReference>
<comment type="caution">
    <text evidence="3">The sequence shown here is derived from an EMBL/GenBank/DDBJ whole genome shotgun (WGS) entry which is preliminary data.</text>
</comment>
<name>A0A2A4F2N0_9BURK</name>
<feature type="transmembrane region" description="Helical" evidence="1">
    <location>
        <begin position="336"/>
        <end position="353"/>
    </location>
</feature>